<dbReference type="EMBL" id="JAGDFL010000037">
    <property type="protein sequence ID" value="KAG7400130.1"/>
    <property type="molecule type" value="Genomic_DNA"/>
</dbReference>
<organism evidence="2 3">
    <name type="scientific">Phytophthora boehmeriae</name>
    <dbReference type="NCBI Taxonomy" id="109152"/>
    <lineage>
        <taxon>Eukaryota</taxon>
        <taxon>Sar</taxon>
        <taxon>Stramenopiles</taxon>
        <taxon>Oomycota</taxon>
        <taxon>Peronosporomycetes</taxon>
        <taxon>Peronosporales</taxon>
        <taxon>Peronosporaceae</taxon>
        <taxon>Phytophthora</taxon>
    </lineage>
</organism>
<dbReference type="Proteomes" id="UP000693981">
    <property type="component" value="Unassembled WGS sequence"/>
</dbReference>
<evidence type="ECO:0000259" key="1">
    <source>
        <dbReference type="Pfam" id="PF00648"/>
    </source>
</evidence>
<accession>A0A8T1X9N4</accession>
<protein>
    <recommendedName>
        <fullName evidence="1">Calpain catalytic domain-containing protein</fullName>
    </recommendedName>
</protein>
<dbReference type="GO" id="GO:0006508">
    <property type="term" value="P:proteolysis"/>
    <property type="evidence" value="ECO:0007669"/>
    <property type="project" value="InterPro"/>
</dbReference>
<evidence type="ECO:0000313" key="2">
    <source>
        <dbReference type="EMBL" id="KAG7400130.1"/>
    </source>
</evidence>
<dbReference type="Pfam" id="PF00648">
    <property type="entry name" value="Peptidase_C2"/>
    <property type="match status" value="1"/>
</dbReference>
<dbReference type="AlphaFoldDB" id="A0A8T1X9N4"/>
<reference evidence="2" key="1">
    <citation type="submission" date="2021-02" db="EMBL/GenBank/DDBJ databases">
        <authorList>
            <person name="Palmer J.M."/>
        </authorList>
    </citation>
    <scope>NUCLEOTIDE SEQUENCE</scope>
    <source>
        <strain evidence="2">SCRP23</strain>
    </source>
</reference>
<sequence length="210" mass="22755">MNDAVDLHTLQEELKKLGITVVSGRQNTVISVKIKGLAGRALMRGLRLADQLLQEKIKQAIKAYTDPATKLFTDPTFGPCSSDPDGAAAICKAGAAIPSKGGSQHQAKTLGLLQRGKIRWERPIYARDDEVDGDSSQEVDDENGNDIYSMSASKDVVFATKATLFADGSSSGDVIQGQLGDCWFLSMFLSMFVVMVVDIIRFDMLLLQVP</sequence>
<keyword evidence="3" id="KW-1185">Reference proteome</keyword>
<gene>
    <name evidence="2" type="ORF">PHYBOEH_006838</name>
</gene>
<dbReference type="OrthoDB" id="268518at2759"/>
<feature type="domain" description="Calpain catalytic" evidence="1">
    <location>
        <begin position="160"/>
        <end position="188"/>
    </location>
</feature>
<dbReference type="GO" id="GO:0004198">
    <property type="term" value="F:calcium-dependent cysteine-type endopeptidase activity"/>
    <property type="evidence" value="ECO:0007669"/>
    <property type="project" value="InterPro"/>
</dbReference>
<name>A0A8T1X9N4_9STRA</name>
<evidence type="ECO:0000313" key="3">
    <source>
        <dbReference type="Proteomes" id="UP000693981"/>
    </source>
</evidence>
<dbReference type="InterPro" id="IPR001300">
    <property type="entry name" value="Peptidase_C2_calpain_cat"/>
</dbReference>
<comment type="caution">
    <text evidence="2">The sequence shown here is derived from an EMBL/GenBank/DDBJ whole genome shotgun (WGS) entry which is preliminary data.</text>
</comment>
<proteinExistence type="predicted"/>